<organism evidence="2">
    <name type="scientific">bioreactor metagenome</name>
    <dbReference type="NCBI Taxonomy" id="1076179"/>
    <lineage>
        <taxon>unclassified sequences</taxon>
        <taxon>metagenomes</taxon>
        <taxon>ecological metagenomes</taxon>
    </lineage>
</organism>
<dbReference type="Pfam" id="PF07441">
    <property type="entry name" value="BofA"/>
    <property type="match status" value="1"/>
</dbReference>
<dbReference type="EMBL" id="VSSQ01100860">
    <property type="protein sequence ID" value="MPN42854.1"/>
    <property type="molecule type" value="Genomic_DNA"/>
</dbReference>
<keyword evidence="1" id="KW-0472">Membrane</keyword>
<evidence type="ECO:0008006" key="3">
    <source>
        <dbReference type="Google" id="ProtNLM"/>
    </source>
</evidence>
<name>A0A645I375_9ZZZZ</name>
<comment type="caution">
    <text evidence="2">The sequence shown here is derived from an EMBL/GenBank/DDBJ whole genome shotgun (WGS) entry which is preliminary data.</text>
</comment>
<evidence type="ECO:0000256" key="1">
    <source>
        <dbReference type="SAM" id="Phobius"/>
    </source>
</evidence>
<sequence>MSTALTALIFGVIGISAIILLISFIKSKHFFKCLFFSILQGVVAVAAVNVAGFLTGIRLAVNWYTLGFSALFGTPGAIAIMLMQFIFNK</sequence>
<accession>A0A645I375</accession>
<gene>
    <name evidence="2" type="ORF">SDC9_190412</name>
</gene>
<feature type="transmembrane region" description="Helical" evidence="1">
    <location>
        <begin position="34"/>
        <end position="57"/>
    </location>
</feature>
<keyword evidence="1" id="KW-0812">Transmembrane</keyword>
<feature type="transmembrane region" description="Helical" evidence="1">
    <location>
        <begin position="63"/>
        <end position="87"/>
    </location>
</feature>
<dbReference type="InterPro" id="IPR010001">
    <property type="entry name" value="BofA"/>
</dbReference>
<keyword evidence="1" id="KW-1133">Transmembrane helix</keyword>
<proteinExistence type="predicted"/>
<protein>
    <recommendedName>
        <fullName evidence="3">SigmaK-factor processing regulatory protein BofA</fullName>
    </recommendedName>
</protein>
<dbReference type="AlphaFoldDB" id="A0A645I375"/>
<evidence type="ECO:0000313" key="2">
    <source>
        <dbReference type="EMBL" id="MPN42854.1"/>
    </source>
</evidence>
<feature type="transmembrane region" description="Helical" evidence="1">
    <location>
        <begin position="6"/>
        <end position="25"/>
    </location>
</feature>
<reference evidence="2" key="1">
    <citation type="submission" date="2019-08" db="EMBL/GenBank/DDBJ databases">
        <authorList>
            <person name="Kucharzyk K."/>
            <person name="Murdoch R.W."/>
            <person name="Higgins S."/>
            <person name="Loffler F."/>
        </authorList>
    </citation>
    <scope>NUCLEOTIDE SEQUENCE</scope>
</reference>